<dbReference type="InterPro" id="IPR022966">
    <property type="entry name" value="RNase_II/R_CS"/>
</dbReference>
<dbReference type="Proteomes" id="UP000536835">
    <property type="component" value="Unassembled WGS sequence"/>
</dbReference>
<dbReference type="InterPro" id="IPR012340">
    <property type="entry name" value="NA-bd_OB-fold"/>
</dbReference>
<dbReference type="InterPro" id="IPR004476">
    <property type="entry name" value="RNase_II/RNase_R"/>
</dbReference>
<dbReference type="Pfam" id="PF00575">
    <property type="entry name" value="S1"/>
    <property type="match status" value="1"/>
</dbReference>
<dbReference type="InterPro" id="IPR003029">
    <property type="entry name" value="S1_domain"/>
</dbReference>
<comment type="function">
    <text evidence="7">3'-5' exoribonuclease that releases 5'-nucleoside monophosphates and is involved in maturation of structured RNAs.</text>
</comment>
<proteinExistence type="inferred from homology"/>
<feature type="compositionally biased region" description="Basic residues" evidence="8">
    <location>
        <begin position="812"/>
        <end position="829"/>
    </location>
</feature>
<comment type="subcellular location">
    <subcellularLocation>
        <location evidence="7">Cytoplasm</location>
    </subcellularLocation>
</comment>
<evidence type="ECO:0000256" key="6">
    <source>
        <dbReference type="ARBA" id="ARBA00022884"/>
    </source>
</evidence>
<dbReference type="EMBL" id="JABFCX010000002">
    <property type="protein sequence ID" value="NNU16423.1"/>
    <property type="molecule type" value="Genomic_DNA"/>
</dbReference>
<feature type="compositionally biased region" description="Basic and acidic residues" evidence="8">
    <location>
        <begin position="789"/>
        <end position="811"/>
    </location>
</feature>
<dbReference type="GO" id="GO:0008859">
    <property type="term" value="F:exoribonuclease II activity"/>
    <property type="evidence" value="ECO:0007669"/>
    <property type="project" value="UniProtKB-UniRule"/>
</dbReference>
<feature type="domain" description="S1 motif" evidence="9">
    <location>
        <begin position="617"/>
        <end position="698"/>
    </location>
</feature>
<reference evidence="10 11" key="1">
    <citation type="submission" date="2020-05" db="EMBL/GenBank/DDBJ databases">
        <title>Parvularcula mediterraneae sp. nov., isolated from polypropylene straw from shallow seawater of the seashore of Laganas in Zakynthos island, Greece.</title>
        <authorList>
            <person name="Szabo I."/>
            <person name="Al-Omari J."/>
            <person name="Rado J."/>
            <person name="Szerdahelyi G.S."/>
        </authorList>
    </citation>
    <scope>NUCLEOTIDE SEQUENCE [LARGE SCALE GENOMIC DNA]</scope>
    <source>
        <strain evidence="10 11">ZS-1/3</strain>
    </source>
</reference>
<feature type="compositionally biased region" description="Basic and acidic residues" evidence="8">
    <location>
        <begin position="758"/>
        <end position="780"/>
    </location>
</feature>
<comment type="caution">
    <text evidence="10">The sequence shown here is derived from an EMBL/GenBank/DDBJ whole genome shotgun (WGS) entry which is preliminary data.</text>
</comment>
<keyword evidence="4 7" id="KW-0378">Hydrolase</keyword>
<evidence type="ECO:0000256" key="2">
    <source>
        <dbReference type="ARBA" id="ARBA00022490"/>
    </source>
</evidence>
<dbReference type="RefSeq" id="WP_173198626.1">
    <property type="nucleotide sequence ID" value="NZ_JABFCX010000002.1"/>
</dbReference>
<dbReference type="HAMAP" id="MF_01895">
    <property type="entry name" value="RNase_R"/>
    <property type="match status" value="1"/>
</dbReference>
<protein>
    <recommendedName>
        <fullName evidence="7">Ribonuclease R</fullName>
        <shortName evidence="7">RNase R</shortName>
        <ecNumber evidence="7">3.1.13.1</ecNumber>
    </recommendedName>
</protein>
<dbReference type="AlphaFoldDB" id="A0A7Y3RLQ8"/>
<dbReference type="SUPFAM" id="SSF50249">
    <property type="entry name" value="Nucleic acid-binding proteins"/>
    <property type="match status" value="2"/>
</dbReference>
<feature type="compositionally biased region" description="Basic and acidic residues" evidence="8">
    <location>
        <begin position="723"/>
        <end position="738"/>
    </location>
</feature>
<feature type="compositionally biased region" description="Basic residues" evidence="8">
    <location>
        <begin position="713"/>
        <end position="722"/>
    </location>
</feature>
<dbReference type="PANTHER" id="PTHR23355">
    <property type="entry name" value="RIBONUCLEASE"/>
    <property type="match status" value="1"/>
</dbReference>
<evidence type="ECO:0000256" key="7">
    <source>
        <dbReference type="HAMAP-Rule" id="MF_01895"/>
    </source>
</evidence>
<dbReference type="GO" id="GO:0005829">
    <property type="term" value="C:cytosol"/>
    <property type="evidence" value="ECO:0007669"/>
    <property type="project" value="TreeGrafter"/>
</dbReference>
<keyword evidence="2 7" id="KW-0963">Cytoplasm</keyword>
<feature type="region of interest" description="Disordered" evidence="8">
    <location>
        <begin position="704"/>
        <end position="844"/>
    </location>
</feature>
<dbReference type="InterPro" id="IPR011805">
    <property type="entry name" value="RNase_R"/>
</dbReference>
<keyword evidence="3 7" id="KW-0540">Nuclease</keyword>
<sequence>MDFPSDQDLIAYVERENAERKTPVDRRDIARAFGIKGPARTELRATLRRLEDEGKLALDGKKTKKPGQLPPVTVLSIEKMDSQGDLVCKLTKDDSDAEVILFSSEAAKQKPPLGVGDRFLGKLHQDKGRVRATVIKALGKPAGRMLGVFRSTRSGGFVEPVSRKTKTSFEIAKSDTGGAEDGDLVWAEPKTQRGYGPRRGRVAEVIGSVDEQKNLSLIAVAEQDIPVEFPRKVIAESEALDLEASKHHKDLTALPLVTIDPASARDHDDAVHAEELEDGGFRLTVAIADVSYFVRPGTALDREAEKRGNSTYLPDRVIPMLPERLSNDLCSLREGEVRLALCCEIEIGAKGGKKKHRFFRAKIKNHQNLAYEKAQAIEDGAMEGPETVRTLFKAYRALVIARERRQPLDLDMPERVIETDKNGNVTGVSRKERMDAHRLIEEFMVLANVCAAETLQEHDREAIYRVHDAPDLERLDTLKEYLEGLGYSLPKAEDVASKNLNSVLQRAREREEMDIIAMSILRSQSQAVYDTKNIGHFGLSLKHYAHFTSPIRRYADLTVHRGIVRALGLGPGAERDEDSLRLQTVAEKISQTERASIQAERDTAARMLASYLEEQTGAVFPARVSGITRVGLFVSLDETGADGFIPARTLGWERFEHDEKRNAMVSEHSGAAYTLGMPVKVRLLEVTPVQGGLLFEMITKAGEPEEKNAKPARAPRAKKKPPLRAEKKKPVSRHEKAKIAASRSKNKKRRTDEEAEDTRERRAAKQAAEKKAAKERENEKRRGKPSGPRSDRREGDRSRRSGDGDAPAKFERRPRKGAAGKASARRAPARKGPAPRRGPPKGTR</sequence>
<evidence type="ECO:0000313" key="11">
    <source>
        <dbReference type="Proteomes" id="UP000536835"/>
    </source>
</evidence>
<evidence type="ECO:0000313" key="10">
    <source>
        <dbReference type="EMBL" id="NNU16423.1"/>
    </source>
</evidence>
<dbReference type="NCBIfam" id="TIGR00358">
    <property type="entry name" value="3_prime_RNase"/>
    <property type="match status" value="1"/>
</dbReference>
<dbReference type="PROSITE" id="PS50126">
    <property type="entry name" value="S1"/>
    <property type="match status" value="1"/>
</dbReference>
<evidence type="ECO:0000256" key="8">
    <source>
        <dbReference type="SAM" id="MobiDB-lite"/>
    </source>
</evidence>
<comment type="catalytic activity">
    <reaction evidence="1 7">
        <text>Exonucleolytic cleavage in the 3'- to 5'-direction to yield nucleoside 5'-phosphates.</text>
        <dbReference type="EC" id="3.1.13.1"/>
    </reaction>
</comment>
<dbReference type="Gene3D" id="2.40.50.140">
    <property type="entry name" value="Nucleic acid-binding proteins"/>
    <property type="match status" value="1"/>
</dbReference>
<dbReference type="GO" id="GO:0006402">
    <property type="term" value="P:mRNA catabolic process"/>
    <property type="evidence" value="ECO:0007669"/>
    <property type="project" value="TreeGrafter"/>
</dbReference>
<evidence type="ECO:0000256" key="5">
    <source>
        <dbReference type="ARBA" id="ARBA00022839"/>
    </source>
</evidence>
<dbReference type="InterPro" id="IPR040476">
    <property type="entry name" value="CSD2"/>
</dbReference>
<dbReference type="Pfam" id="PF17876">
    <property type="entry name" value="CSD2"/>
    <property type="match status" value="1"/>
</dbReference>
<gene>
    <name evidence="7 10" type="primary">rnr</name>
    <name evidence="10" type="ORF">HK107_08830</name>
</gene>
<dbReference type="PROSITE" id="PS01175">
    <property type="entry name" value="RIBONUCLEASE_II"/>
    <property type="match status" value="1"/>
</dbReference>
<name>A0A7Y3RLQ8_9PROT</name>
<accession>A0A7Y3RLQ8</accession>
<dbReference type="PANTHER" id="PTHR23355:SF9">
    <property type="entry name" value="DIS3-LIKE EXONUCLEASE 2"/>
    <property type="match status" value="1"/>
</dbReference>
<organism evidence="10 11">
    <name type="scientific">Parvularcula mediterranea</name>
    <dbReference type="NCBI Taxonomy" id="2732508"/>
    <lineage>
        <taxon>Bacteria</taxon>
        <taxon>Pseudomonadati</taxon>
        <taxon>Pseudomonadota</taxon>
        <taxon>Alphaproteobacteria</taxon>
        <taxon>Parvularculales</taxon>
        <taxon>Parvularculaceae</taxon>
        <taxon>Parvularcula</taxon>
    </lineage>
</organism>
<dbReference type="NCBIfam" id="TIGR02063">
    <property type="entry name" value="RNase_R"/>
    <property type="match status" value="1"/>
</dbReference>
<dbReference type="EC" id="3.1.13.1" evidence="7"/>
<evidence type="ECO:0000256" key="3">
    <source>
        <dbReference type="ARBA" id="ARBA00022722"/>
    </source>
</evidence>
<keyword evidence="6 7" id="KW-0694">RNA-binding</keyword>
<keyword evidence="5 7" id="KW-0269">Exonuclease</keyword>
<keyword evidence="11" id="KW-1185">Reference proteome</keyword>
<evidence type="ECO:0000259" key="9">
    <source>
        <dbReference type="PROSITE" id="PS50126"/>
    </source>
</evidence>
<dbReference type="InterPro" id="IPR001900">
    <property type="entry name" value="RNase_II/R"/>
</dbReference>
<dbReference type="Pfam" id="PF00773">
    <property type="entry name" value="RNB"/>
    <property type="match status" value="1"/>
</dbReference>
<comment type="similarity">
    <text evidence="7">Belongs to the RNR ribonuclease family. RNase R subfamily.</text>
</comment>
<evidence type="ECO:0000256" key="4">
    <source>
        <dbReference type="ARBA" id="ARBA00022801"/>
    </source>
</evidence>
<dbReference type="GO" id="GO:0003723">
    <property type="term" value="F:RNA binding"/>
    <property type="evidence" value="ECO:0007669"/>
    <property type="project" value="UniProtKB-UniRule"/>
</dbReference>
<dbReference type="SMART" id="SM00955">
    <property type="entry name" value="RNB"/>
    <property type="match status" value="1"/>
</dbReference>
<dbReference type="SMART" id="SM00316">
    <property type="entry name" value="S1"/>
    <property type="match status" value="1"/>
</dbReference>
<evidence type="ECO:0000256" key="1">
    <source>
        <dbReference type="ARBA" id="ARBA00001849"/>
    </source>
</evidence>
<dbReference type="InterPro" id="IPR050180">
    <property type="entry name" value="RNR_Ribonuclease"/>
</dbReference>